<feature type="domain" description="LOB" evidence="2">
    <location>
        <begin position="4"/>
        <end position="105"/>
    </location>
</feature>
<evidence type="ECO:0000259" key="2">
    <source>
        <dbReference type="PROSITE" id="PS50891"/>
    </source>
</evidence>
<dbReference type="Pfam" id="PF03195">
    <property type="entry name" value="LOB"/>
    <property type="match status" value="1"/>
</dbReference>
<proteinExistence type="inferred from homology"/>
<comment type="caution">
    <text evidence="3">The sequence shown here is derived from an EMBL/GenBank/DDBJ whole genome shotgun (WGS) entry which is preliminary data.</text>
</comment>
<reference evidence="3" key="1">
    <citation type="submission" date="2022-12" db="EMBL/GenBank/DDBJ databases">
        <title>Chromosome-Level Genome Assembly of Japanese Cedar (Cryptomeriajaponica D. Don).</title>
        <authorList>
            <person name="Fujino T."/>
            <person name="Yamaguchi K."/>
            <person name="Yokoyama T."/>
            <person name="Hamanaka T."/>
            <person name="Harazono Y."/>
            <person name="Kamada H."/>
            <person name="Kobayashi W."/>
            <person name="Ujino-Ihara T."/>
            <person name="Uchiyama K."/>
            <person name="Matsumoto A."/>
            <person name="Izuno A."/>
            <person name="Tsumura Y."/>
            <person name="Toyoda A."/>
            <person name="Shigenobu S."/>
            <person name="Moriguchi Y."/>
            <person name="Ueno S."/>
            <person name="Kasahara M."/>
        </authorList>
    </citation>
    <scope>NUCLEOTIDE SEQUENCE</scope>
</reference>
<sequence length="139" mass="15884">MAPSACAACRSQRKKCSDECLLAPHFPSDDLQKFGLVQKVYGFNNVLKMLKDVKAEQRADVVKSLVYEATARMEDPVYGCTREIHQLQKRIAEQESKLAATQAELLDMRFEHDNFVSLPTICDEVDQMLFCEPLWEVQI</sequence>
<dbReference type="PROSITE" id="PS50891">
    <property type="entry name" value="LOB"/>
    <property type="match status" value="1"/>
</dbReference>
<dbReference type="Proteomes" id="UP001234787">
    <property type="component" value="Unassembled WGS sequence"/>
</dbReference>
<dbReference type="PANTHER" id="PTHR31301">
    <property type="entry name" value="LOB DOMAIN-CONTAINING PROTEIN 4-RELATED"/>
    <property type="match status" value="1"/>
</dbReference>
<gene>
    <name evidence="3" type="ORF">SUGI_1484880</name>
</gene>
<evidence type="ECO:0000313" key="4">
    <source>
        <dbReference type="Proteomes" id="UP001234787"/>
    </source>
</evidence>
<dbReference type="EMBL" id="BSEH01000608">
    <property type="protein sequence ID" value="GLJ58927.1"/>
    <property type="molecule type" value="Genomic_DNA"/>
</dbReference>
<evidence type="ECO:0000256" key="1">
    <source>
        <dbReference type="ARBA" id="ARBA00005474"/>
    </source>
</evidence>
<comment type="similarity">
    <text evidence="1">Belongs to the LOB domain-containing protein family.</text>
</comment>
<protein>
    <recommendedName>
        <fullName evidence="2">LOB domain-containing protein</fullName>
    </recommendedName>
</protein>
<organism evidence="3 4">
    <name type="scientific">Cryptomeria japonica</name>
    <name type="common">Japanese cedar</name>
    <name type="synonym">Cupressus japonica</name>
    <dbReference type="NCBI Taxonomy" id="3369"/>
    <lineage>
        <taxon>Eukaryota</taxon>
        <taxon>Viridiplantae</taxon>
        <taxon>Streptophyta</taxon>
        <taxon>Embryophyta</taxon>
        <taxon>Tracheophyta</taxon>
        <taxon>Spermatophyta</taxon>
        <taxon>Pinopsida</taxon>
        <taxon>Pinidae</taxon>
        <taxon>Conifers II</taxon>
        <taxon>Cupressales</taxon>
        <taxon>Cupressaceae</taxon>
        <taxon>Cryptomeria</taxon>
    </lineage>
</organism>
<accession>A0AAD3RPM6</accession>
<evidence type="ECO:0000313" key="3">
    <source>
        <dbReference type="EMBL" id="GLJ58927.1"/>
    </source>
</evidence>
<dbReference type="AlphaFoldDB" id="A0AAD3RPM6"/>
<name>A0AAD3RPM6_CRYJA</name>
<keyword evidence="4" id="KW-1185">Reference proteome</keyword>
<dbReference type="PANTHER" id="PTHR31301:SF77">
    <property type="entry name" value="LOB DOMAIN-CONTAINING PROTEIN 1-LIKE"/>
    <property type="match status" value="1"/>
</dbReference>
<dbReference type="InterPro" id="IPR004883">
    <property type="entry name" value="LOB"/>
</dbReference>